<evidence type="ECO:0000313" key="2">
    <source>
        <dbReference type="EMBL" id="CAH0051189.1"/>
    </source>
</evidence>
<accession>A0A9P0EJU8</accession>
<comment type="caution">
    <text evidence="2">The sequence shown here is derived from an EMBL/GenBank/DDBJ whole genome shotgun (WGS) entry which is preliminary data.</text>
</comment>
<reference evidence="2" key="1">
    <citation type="submission" date="2021-10" db="EMBL/GenBank/DDBJ databases">
        <authorList>
            <person name="Piombo E."/>
        </authorList>
    </citation>
    <scope>NUCLEOTIDE SEQUENCE</scope>
</reference>
<dbReference type="EMBL" id="CABFOC020000039">
    <property type="protein sequence ID" value="CAH0051189.1"/>
    <property type="molecule type" value="Genomic_DNA"/>
</dbReference>
<gene>
    <name evidence="2" type="ORF">CSOL1703_00016086</name>
</gene>
<name>A0A9P0EJU8_9HYPO</name>
<sequence length="142" mass="15708">MLFFTHTMIPFCATILLKFAAIWTPRGESLSKTLGLGFKFTEAHLNHSSSADLLSEVADQLSEKHITRLVVMGIREMPHRLPSAPGACIADEEAGSQLVRGDTKPATRPDRGARQQILRIADVLECGPDQYLRIFNGKDFLS</sequence>
<dbReference type="Proteomes" id="UP000775872">
    <property type="component" value="Unassembled WGS sequence"/>
</dbReference>
<organism evidence="2 3">
    <name type="scientific">Clonostachys solani</name>
    <dbReference type="NCBI Taxonomy" id="160281"/>
    <lineage>
        <taxon>Eukaryota</taxon>
        <taxon>Fungi</taxon>
        <taxon>Dikarya</taxon>
        <taxon>Ascomycota</taxon>
        <taxon>Pezizomycotina</taxon>
        <taxon>Sordariomycetes</taxon>
        <taxon>Hypocreomycetidae</taxon>
        <taxon>Hypocreales</taxon>
        <taxon>Bionectriaceae</taxon>
        <taxon>Clonostachys</taxon>
    </lineage>
</organism>
<evidence type="ECO:0000256" key="1">
    <source>
        <dbReference type="SAM" id="SignalP"/>
    </source>
</evidence>
<protein>
    <submittedName>
        <fullName evidence="2">Uncharacterized protein</fullName>
    </submittedName>
</protein>
<dbReference type="AlphaFoldDB" id="A0A9P0EJU8"/>
<keyword evidence="1" id="KW-0732">Signal</keyword>
<proteinExistence type="predicted"/>
<keyword evidence="3" id="KW-1185">Reference proteome</keyword>
<evidence type="ECO:0000313" key="3">
    <source>
        <dbReference type="Proteomes" id="UP000775872"/>
    </source>
</evidence>
<feature type="chain" id="PRO_5040187970" evidence="1">
    <location>
        <begin position="21"/>
        <end position="142"/>
    </location>
</feature>
<feature type="signal peptide" evidence="1">
    <location>
        <begin position="1"/>
        <end position="20"/>
    </location>
</feature>